<keyword evidence="2" id="KW-1185">Reference proteome</keyword>
<comment type="caution">
    <text evidence="1">The sequence shown here is derived from an EMBL/GenBank/DDBJ whole genome shotgun (WGS) entry which is preliminary data.</text>
</comment>
<evidence type="ECO:0000313" key="1">
    <source>
        <dbReference type="EMBL" id="GGC00391.1"/>
    </source>
</evidence>
<protein>
    <recommendedName>
        <fullName evidence="3">Nitrate reductase associated protein</fullName>
    </recommendedName>
</protein>
<dbReference type="InterPro" id="IPR013481">
    <property type="entry name" value="NarM"/>
</dbReference>
<reference evidence="1" key="2">
    <citation type="submission" date="2020-09" db="EMBL/GenBank/DDBJ databases">
        <authorList>
            <person name="Sun Q."/>
            <person name="Sedlacek I."/>
        </authorList>
    </citation>
    <scope>NUCLEOTIDE SEQUENCE</scope>
    <source>
        <strain evidence="1">CCM 7086</strain>
    </source>
</reference>
<dbReference type="Pfam" id="PF09655">
    <property type="entry name" value="Nitr_red_assoc"/>
    <property type="match status" value="1"/>
</dbReference>
<proteinExistence type="predicted"/>
<organism evidence="1 2">
    <name type="scientific">Oxalicibacterium flavum</name>
    <dbReference type="NCBI Taxonomy" id="179467"/>
    <lineage>
        <taxon>Bacteria</taxon>
        <taxon>Pseudomonadati</taxon>
        <taxon>Pseudomonadota</taxon>
        <taxon>Betaproteobacteria</taxon>
        <taxon>Burkholderiales</taxon>
        <taxon>Oxalobacteraceae</taxon>
        <taxon>Oxalicibacterium</taxon>
    </lineage>
</organism>
<evidence type="ECO:0008006" key="3">
    <source>
        <dbReference type="Google" id="ProtNLM"/>
    </source>
</evidence>
<dbReference type="EMBL" id="BMCG01000002">
    <property type="protein sequence ID" value="GGC00391.1"/>
    <property type="molecule type" value="Genomic_DNA"/>
</dbReference>
<accession>A0A8J2XXE0</accession>
<dbReference type="RefSeq" id="WP_188394831.1">
    <property type="nucleotide sequence ID" value="NZ_BMCG01000002.1"/>
</dbReference>
<dbReference type="NCBIfam" id="TIGR02664">
    <property type="entry name" value="nitr_red_assoc"/>
    <property type="match status" value="1"/>
</dbReference>
<dbReference type="AlphaFoldDB" id="A0A8J2XXE0"/>
<dbReference type="Proteomes" id="UP000620266">
    <property type="component" value="Unassembled WGS sequence"/>
</dbReference>
<reference evidence="1" key="1">
    <citation type="journal article" date="2014" name="Int. J. Syst. Evol. Microbiol.">
        <title>Complete genome sequence of Corynebacterium casei LMG S-19264T (=DSM 44701T), isolated from a smear-ripened cheese.</title>
        <authorList>
            <consortium name="US DOE Joint Genome Institute (JGI-PGF)"/>
            <person name="Walter F."/>
            <person name="Albersmeier A."/>
            <person name="Kalinowski J."/>
            <person name="Ruckert C."/>
        </authorList>
    </citation>
    <scope>NUCLEOTIDE SEQUENCE</scope>
    <source>
        <strain evidence="1">CCM 7086</strain>
    </source>
</reference>
<gene>
    <name evidence="1" type="ORF">GCM10007205_07060</name>
</gene>
<name>A0A8J2XXE0_9BURK</name>
<evidence type="ECO:0000313" key="2">
    <source>
        <dbReference type="Proteomes" id="UP000620266"/>
    </source>
</evidence>
<sequence>MAAPLFGFEQDGRYALRRIPMIVRFNLDAVGVRFDFAAWAVLSRDERQELVELPCETEQERQAYRQRLLQMLAPHADKPETAIRDIDIDPSPPWSQPTIPAQVVDTLSELDLDIPTDTQWQGLSDLQRFVLTKLTRPGHKNANLPAALEEFGLVGNGIA</sequence>